<dbReference type="OrthoDB" id="10249111at2759"/>
<dbReference type="Gene3D" id="2.30.30.870">
    <property type="entry name" value="Pelota, domain A"/>
    <property type="match status" value="1"/>
</dbReference>
<evidence type="ECO:0000256" key="1">
    <source>
        <dbReference type="ARBA" id="ARBA00001968"/>
    </source>
</evidence>
<dbReference type="InterPro" id="IPR029064">
    <property type="entry name" value="Ribosomal_eL30-like_sf"/>
</dbReference>
<dbReference type="InterPro" id="IPR058547">
    <property type="entry name" value="Pelota_N"/>
</dbReference>
<evidence type="ECO:0000256" key="3">
    <source>
        <dbReference type="ARBA" id="ARBA00009504"/>
    </source>
</evidence>
<gene>
    <name evidence="7" type="ORF">ONB1V03_LOCUS11869</name>
</gene>
<dbReference type="SUPFAM" id="SSF159065">
    <property type="entry name" value="Dom34/Pelota N-terminal domain-like"/>
    <property type="match status" value="1"/>
</dbReference>
<dbReference type="FunFam" id="3.30.1330.30:FF:000008">
    <property type="entry name" value="Protein pelota homolog"/>
    <property type="match status" value="1"/>
</dbReference>
<dbReference type="GO" id="GO:0032790">
    <property type="term" value="P:ribosome disassembly"/>
    <property type="evidence" value="ECO:0007669"/>
    <property type="project" value="TreeGrafter"/>
</dbReference>
<dbReference type="GO" id="GO:0070966">
    <property type="term" value="P:nuclear-transcribed mRNA catabolic process, no-go decay"/>
    <property type="evidence" value="ECO:0007669"/>
    <property type="project" value="InterPro"/>
</dbReference>
<dbReference type="EMBL" id="CAJPVJ010009167">
    <property type="protein sequence ID" value="CAG2172412.1"/>
    <property type="molecule type" value="Genomic_DNA"/>
</dbReference>
<dbReference type="InterPro" id="IPR005141">
    <property type="entry name" value="eRF1_2"/>
</dbReference>
<dbReference type="InterPro" id="IPR011333">
    <property type="entry name" value="SKP1/BTB/POZ_sf"/>
</dbReference>
<keyword evidence="4" id="KW-0963">Cytoplasm</keyword>
<dbReference type="Gene3D" id="3.30.420.60">
    <property type="entry name" value="eRF1 domain 2"/>
    <property type="match status" value="1"/>
</dbReference>
<dbReference type="FunFam" id="2.30.30.870:FF:000001">
    <property type="entry name" value="Protein pelota homolog"/>
    <property type="match status" value="1"/>
</dbReference>
<dbReference type="AlphaFoldDB" id="A0A7R9QRL4"/>
<dbReference type="Gene3D" id="3.30.1330.30">
    <property type="match status" value="1"/>
</dbReference>
<dbReference type="GO" id="GO:0070651">
    <property type="term" value="P:nonfunctional rRNA decay"/>
    <property type="evidence" value="ECO:0007669"/>
    <property type="project" value="TreeGrafter"/>
</dbReference>
<keyword evidence="5" id="KW-0479">Metal-binding</keyword>
<dbReference type="SMART" id="SM01194">
    <property type="entry name" value="eRF1_1"/>
    <property type="match status" value="1"/>
</dbReference>
<dbReference type="SUPFAM" id="SSF54695">
    <property type="entry name" value="POZ domain"/>
    <property type="match status" value="1"/>
</dbReference>
<dbReference type="Pfam" id="PF00651">
    <property type="entry name" value="BTB"/>
    <property type="match status" value="1"/>
</dbReference>
<dbReference type="GO" id="GO:0071025">
    <property type="term" value="P:RNA surveillance"/>
    <property type="evidence" value="ECO:0007669"/>
    <property type="project" value="InterPro"/>
</dbReference>
<comment type="subcellular location">
    <subcellularLocation>
        <location evidence="2">Cytoplasm</location>
    </subcellularLocation>
</comment>
<dbReference type="EMBL" id="OC923992">
    <property type="protein sequence ID" value="CAD7655225.1"/>
    <property type="molecule type" value="Genomic_DNA"/>
</dbReference>
<dbReference type="InterPro" id="IPR038069">
    <property type="entry name" value="Pelota/DOM34_N"/>
</dbReference>
<evidence type="ECO:0000313" key="8">
    <source>
        <dbReference type="Proteomes" id="UP000728032"/>
    </source>
</evidence>
<dbReference type="InterPro" id="IPR000210">
    <property type="entry name" value="BTB/POZ_dom"/>
</dbReference>
<dbReference type="GO" id="GO:0046872">
    <property type="term" value="F:metal ion binding"/>
    <property type="evidence" value="ECO:0007669"/>
    <property type="project" value="UniProtKB-KW"/>
</dbReference>
<dbReference type="FunFam" id="3.30.420.60:FF:000002">
    <property type="entry name" value="Protein pelota homolog"/>
    <property type="match status" value="1"/>
</dbReference>
<dbReference type="InterPro" id="IPR005142">
    <property type="entry name" value="eRF1_3"/>
</dbReference>
<dbReference type="GO" id="GO:0070481">
    <property type="term" value="P:nuclear-transcribed mRNA catabolic process, non-stop decay"/>
    <property type="evidence" value="ECO:0007669"/>
    <property type="project" value="InterPro"/>
</dbReference>
<dbReference type="InterPro" id="IPR004405">
    <property type="entry name" value="TF_pelota"/>
</dbReference>
<keyword evidence="8" id="KW-1185">Reference proteome</keyword>
<comment type="similarity">
    <text evidence="3">Belongs to the eukaryotic release factor 1 family. Pelota subfamily.</text>
</comment>
<evidence type="ECO:0000256" key="2">
    <source>
        <dbReference type="ARBA" id="ARBA00004496"/>
    </source>
</evidence>
<evidence type="ECO:0000256" key="4">
    <source>
        <dbReference type="ARBA" id="ARBA00022490"/>
    </source>
</evidence>
<evidence type="ECO:0000256" key="5">
    <source>
        <dbReference type="ARBA" id="ARBA00022723"/>
    </source>
</evidence>
<sequence>MSTCEWRADWCLSAMYAMRPHLCDVSLATDDNHHISAHRVVLASTLQYFNAMFIGSTVGGQYVESGLYEIHIKNIDGPALNEIIKWCYTGCVDTSADNVQQLMSAAKMLDCGHVVAICSQFIESQLHPENALGVYGFAELLDCRDLQERVGLIPEDSEDMWHIYNLIQEGDSLRASTFRKVTIESGTGSTQTNKVRTMLTICIESIEYDTQGCVLRVKGKNIEENQYVKMGQYHTLDIEQNRKFTLTKAHWDSVAIERLDMACDPTQSADLGAVVMNEGIAHVCLVTSSMTLVRAKIDMNIPRKRKGFISQHEKGLQKFFDAVLQAILRHMNFEIVKCVLLASPGFVKDQFYDYMNGQAVKNDIKVLVENKTKFVLCHASSGFKHSLKEVLSDPLLQSRLADTKAASEVKALQSFYTTLQTEPCKAFYGIKHVERANECQAIDLLLISDKLFRCANVAERKRFVALVDSVRENGGEVKLFSSLHVSGEQLDQLTGVAAILRFPMQDLDDEPDDSSGEDD</sequence>
<dbReference type="InterPro" id="IPR042226">
    <property type="entry name" value="eFR1_2_sf"/>
</dbReference>
<comment type="cofactor">
    <cofactor evidence="1">
        <name>a divalent metal cation</name>
        <dbReference type="ChEBI" id="CHEBI:60240"/>
    </cofactor>
</comment>
<proteinExistence type="inferred from homology"/>
<evidence type="ECO:0000259" key="6">
    <source>
        <dbReference type="PROSITE" id="PS50097"/>
    </source>
</evidence>
<accession>A0A7R9QRL4</accession>
<dbReference type="SUPFAM" id="SSF55315">
    <property type="entry name" value="L30e-like"/>
    <property type="match status" value="1"/>
</dbReference>
<name>A0A7R9QRL4_9ACAR</name>
<dbReference type="PANTHER" id="PTHR10853">
    <property type="entry name" value="PELOTA"/>
    <property type="match status" value="1"/>
</dbReference>
<dbReference type="PANTHER" id="PTHR10853:SF0">
    <property type="entry name" value="PROTEIN PELOTA HOMOLOG"/>
    <property type="match status" value="1"/>
</dbReference>
<dbReference type="Pfam" id="PF26356">
    <property type="entry name" value="Pelota_N"/>
    <property type="match status" value="1"/>
</dbReference>
<dbReference type="SUPFAM" id="SSF53137">
    <property type="entry name" value="Translational machinery components"/>
    <property type="match status" value="1"/>
</dbReference>
<dbReference type="Pfam" id="PF03465">
    <property type="entry name" value="eRF1_3"/>
    <property type="match status" value="1"/>
</dbReference>
<dbReference type="NCBIfam" id="TIGR00111">
    <property type="entry name" value="pelota"/>
    <property type="match status" value="1"/>
</dbReference>
<dbReference type="Pfam" id="PF03464">
    <property type="entry name" value="eRF1_2"/>
    <property type="match status" value="1"/>
</dbReference>
<dbReference type="PROSITE" id="PS50097">
    <property type="entry name" value="BTB"/>
    <property type="match status" value="1"/>
</dbReference>
<reference evidence="7" key="1">
    <citation type="submission" date="2020-11" db="EMBL/GenBank/DDBJ databases">
        <authorList>
            <person name="Tran Van P."/>
        </authorList>
    </citation>
    <scope>NUCLEOTIDE SEQUENCE</scope>
</reference>
<feature type="domain" description="BTB" evidence="6">
    <location>
        <begin position="23"/>
        <end position="96"/>
    </location>
</feature>
<dbReference type="Gene3D" id="3.30.710.10">
    <property type="entry name" value="Potassium Channel Kv1.1, Chain A"/>
    <property type="match status" value="1"/>
</dbReference>
<dbReference type="InterPro" id="IPR005140">
    <property type="entry name" value="eRF1_Pelota-like_N"/>
</dbReference>
<protein>
    <recommendedName>
        <fullName evidence="6">BTB domain-containing protein</fullName>
    </recommendedName>
</protein>
<organism evidence="7">
    <name type="scientific">Oppiella nova</name>
    <dbReference type="NCBI Taxonomy" id="334625"/>
    <lineage>
        <taxon>Eukaryota</taxon>
        <taxon>Metazoa</taxon>
        <taxon>Ecdysozoa</taxon>
        <taxon>Arthropoda</taxon>
        <taxon>Chelicerata</taxon>
        <taxon>Arachnida</taxon>
        <taxon>Acari</taxon>
        <taxon>Acariformes</taxon>
        <taxon>Sarcoptiformes</taxon>
        <taxon>Oribatida</taxon>
        <taxon>Brachypylina</taxon>
        <taxon>Oppioidea</taxon>
        <taxon>Oppiidae</taxon>
        <taxon>Oppiella</taxon>
    </lineage>
</organism>
<dbReference type="SMART" id="SM00225">
    <property type="entry name" value="BTB"/>
    <property type="match status" value="1"/>
</dbReference>
<evidence type="ECO:0000313" key="7">
    <source>
        <dbReference type="EMBL" id="CAD7655225.1"/>
    </source>
</evidence>
<dbReference type="Proteomes" id="UP000728032">
    <property type="component" value="Unassembled WGS sequence"/>
</dbReference>
<dbReference type="GO" id="GO:0005737">
    <property type="term" value="C:cytoplasm"/>
    <property type="evidence" value="ECO:0007669"/>
    <property type="project" value="UniProtKB-SubCell"/>
</dbReference>